<dbReference type="EMBL" id="VCAZ01000098">
    <property type="protein sequence ID" value="TSR99390.1"/>
    <property type="molecule type" value="Genomic_DNA"/>
</dbReference>
<evidence type="ECO:0000256" key="1">
    <source>
        <dbReference type="SAM" id="Phobius"/>
    </source>
</evidence>
<keyword evidence="3" id="KW-1185">Reference proteome</keyword>
<keyword evidence="1" id="KW-0472">Membrane</keyword>
<comment type="caution">
    <text evidence="2">The sequence shown here is derived from an EMBL/GenBank/DDBJ whole genome shotgun (WGS) entry which is preliminary data.</text>
</comment>
<gene>
    <name evidence="2" type="ORF">Baya_12160</name>
</gene>
<accession>A0A556V227</accession>
<evidence type="ECO:0000313" key="3">
    <source>
        <dbReference type="Proteomes" id="UP000319801"/>
    </source>
</evidence>
<dbReference type="Proteomes" id="UP000319801">
    <property type="component" value="Unassembled WGS sequence"/>
</dbReference>
<organism evidence="2 3">
    <name type="scientific">Bagarius yarrelli</name>
    <name type="common">Goonch</name>
    <name type="synonym">Bagrus yarrelli</name>
    <dbReference type="NCBI Taxonomy" id="175774"/>
    <lineage>
        <taxon>Eukaryota</taxon>
        <taxon>Metazoa</taxon>
        <taxon>Chordata</taxon>
        <taxon>Craniata</taxon>
        <taxon>Vertebrata</taxon>
        <taxon>Euteleostomi</taxon>
        <taxon>Actinopterygii</taxon>
        <taxon>Neopterygii</taxon>
        <taxon>Teleostei</taxon>
        <taxon>Ostariophysi</taxon>
        <taxon>Siluriformes</taxon>
        <taxon>Sisoridae</taxon>
        <taxon>Sisorinae</taxon>
        <taxon>Bagarius</taxon>
    </lineage>
</organism>
<evidence type="ECO:0000313" key="2">
    <source>
        <dbReference type="EMBL" id="TSR99390.1"/>
    </source>
</evidence>
<sequence length="89" mass="9925">MEVFGHFSGSYTRPVPLLIQLAGLVDLIIIINPVNKIRTASFLFPPPLHSFILLMASDRPNITAYQTNHRIRGLSSGGHHYGGKDKDFH</sequence>
<name>A0A556V227_BAGYA</name>
<reference evidence="2 3" key="1">
    <citation type="journal article" date="2019" name="Genome Biol. Evol.">
        <title>Whole-Genome Sequencing of the Giant Devil Catfish, Bagarius yarrelli.</title>
        <authorList>
            <person name="Jiang W."/>
            <person name="Lv Y."/>
            <person name="Cheng L."/>
            <person name="Yang K."/>
            <person name="Chao B."/>
            <person name="Wang X."/>
            <person name="Li Y."/>
            <person name="Pan X."/>
            <person name="You X."/>
            <person name="Zhang Y."/>
            <person name="Yang J."/>
            <person name="Li J."/>
            <person name="Zhang X."/>
            <person name="Liu S."/>
            <person name="Sun C."/>
            <person name="Yang J."/>
            <person name="Shi Q."/>
        </authorList>
    </citation>
    <scope>NUCLEOTIDE SEQUENCE [LARGE SCALE GENOMIC DNA]</scope>
    <source>
        <strain evidence="2">JWS20170419001</strain>
        <tissue evidence="2">Muscle</tissue>
    </source>
</reference>
<protein>
    <submittedName>
        <fullName evidence="2">Uncharacterized protein</fullName>
    </submittedName>
</protein>
<keyword evidence="1" id="KW-0812">Transmembrane</keyword>
<feature type="transmembrane region" description="Helical" evidence="1">
    <location>
        <begin position="15"/>
        <end position="34"/>
    </location>
</feature>
<keyword evidence="1" id="KW-1133">Transmembrane helix</keyword>
<proteinExistence type="predicted"/>
<dbReference type="AlphaFoldDB" id="A0A556V227"/>